<feature type="compositionally biased region" description="Basic and acidic residues" evidence="18">
    <location>
        <begin position="1340"/>
        <end position="1364"/>
    </location>
</feature>
<dbReference type="GO" id="GO:0005634">
    <property type="term" value="C:nucleus"/>
    <property type="evidence" value="ECO:0007669"/>
    <property type="project" value="UniProtKB-SubCell"/>
</dbReference>
<keyword evidence="3" id="KW-0963">Cytoplasm</keyword>
<feature type="region of interest" description="Disordered" evidence="18">
    <location>
        <begin position="158"/>
        <end position="211"/>
    </location>
</feature>
<evidence type="ECO:0000256" key="6">
    <source>
        <dbReference type="ARBA" id="ARBA00022763"/>
    </source>
</evidence>
<keyword evidence="13" id="KW-0131">Cell cycle</keyword>
<evidence type="ECO:0000256" key="17">
    <source>
        <dbReference type="SAM" id="Coils"/>
    </source>
</evidence>
<evidence type="ECO:0000256" key="8">
    <source>
        <dbReference type="ARBA" id="ARBA00022794"/>
    </source>
</evidence>
<keyword evidence="11" id="KW-0206">Cytoskeleton</keyword>
<feature type="region of interest" description="Disordered" evidence="18">
    <location>
        <begin position="1402"/>
        <end position="1436"/>
    </location>
</feature>
<dbReference type="Pfam" id="PF00397">
    <property type="entry name" value="WW"/>
    <property type="match status" value="1"/>
</dbReference>
<feature type="compositionally biased region" description="Basic and acidic residues" evidence="18">
    <location>
        <begin position="533"/>
        <end position="552"/>
    </location>
</feature>
<organism evidence="20 21">
    <name type="scientific">Gambusia affinis</name>
    <name type="common">Western mosquitofish</name>
    <name type="synonym">Heterandria affinis</name>
    <dbReference type="NCBI Taxonomy" id="33528"/>
    <lineage>
        <taxon>Eukaryota</taxon>
        <taxon>Metazoa</taxon>
        <taxon>Chordata</taxon>
        <taxon>Craniata</taxon>
        <taxon>Vertebrata</taxon>
        <taxon>Euteleostomi</taxon>
        <taxon>Actinopterygii</taxon>
        <taxon>Neopterygii</taxon>
        <taxon>Teleostei</taxon>
        <taxon>Neoteleostei</taxon>
        <taxon>Acanthomorphata</taxon>
        <taxon>Ovalentaria</taxon>
        <taxon>Atherinomorphae</taxon>
        <taxon>Cyprinodontiformes</taxon>
        <taxon>Poeciliidae</taxon>
        <taxon>Poeciliinae</taxon>
        <taxon>Gambusia</taxon>
    </lineage>
</organism>
<feature type="compositionally biased region" description="Acidic residues" evidence="18">
    <location>
        <begin position="553"/>
        <end position="570"/>
    </location>
</feature>
<dbReference type="PROSITE" id="PS50020">
    <property type="entry name" value="WW_DOMAIN_2"/>
    <property type="match status" value="1"/>
</dbReference>
<dbReference type="Proteomes" id="UP000250572">
    <property type="component" value="Unassembled WGS sequence"/>
</dbReference>
<evidence type="ECO:0000256" key="14">
    <source>
        <dbReference type="ARBA" id="ARBA00056906"/>
    </source>
</evidence>
<feature type="compositionally biased region" description="Polar residues" evidence="18">
    <location>
        <begin position="1368"/>
        <end position="1377"/>
    </location>
</feature>
<evidence type="ECO:0000256" key="16">
    <source>
        <dbReference type="ARBA" id="ARBA00067900"/>
    </source>
</evidence>
<feature type="region of interest" description="Disordered" evidence="18">
    <location>
        <begin position="940"/>
        <end position="1050"/>
    </location>
</feature>
<feature type="region of interest" description="Disordered" evidence="18">
    <location>
        <begin position="350"/>
        <end position="728"/>
    </location>
</feature>
<feature type="compositionally biased region" description="Low complexity" evidence="18">
    <location>
        <begin position="198"/>
        <end position="211"/>
    </location>
</feature>
<dbReference type="GO" id="GO:0051301">
    <property type="term" value="P:cell division"/>
    <property type="evidence" value="ECO:0007669"/>
    <property type="project" value="UniProtKB-KW"/>
</dbReference>
<protein>
    <recommendedName>
        <fullName evidence="16">Centrosomal protein of 164 kDa</fullName>
    </recommendedName>
</protein>
<dbReference type="SUPFAM" id="SSF51045">
    <property type="entry name" value="WW domain"/>
    <property type="match status" value="1"/>
</dbReference>
<dbReference type="Gene3D" id="3.30.1470.10">
    <property type="entry name" value="Photosystem I PsaD, reaction center subunit II"/>
    <property type="match status" value="1"/>
</dbReference>
<evidence type="ECO:0000256" key="7">
    <source>
        <dbReference type="ARBA" id="ARBA00022776"/>
    </source>
</evidence>
<comment type="function">
    <text evidence="14">Plays a role in microtubule organization and/or maintenance for the formation of primary cilia (PC), a microtubule-based structure that protrudes from the surface of epithelial cells. Plays a critical role in G2/M checkpoint and nuclear divisions. A key player in the DNA damage-activated ATR/ATM signaling cascade since it is required for the proper phosphorylation of H2AX, RPA, CHEK2 and CHEK1. Plays a critical role in chromosome segregation, acting as a mediator required for the maintenance of genomic stability through modulation of MDC1, RPA and CHEK1.</text>
</comment>
<evidence type="ECO:0000256" key="10">
    <source>
        <dbReference type="ARBA" id="ARBA00023204"/>
    </source>
</evidence>
<feature type="compositionally biased region" description="Acidic residues" evidence="18">
    <location>
        <begin position="626"/>
        <end position="636"/>
    </location>
</feature>
<keyword evidence="6" id="KW-0227">DNA damage</keyword>
<evidence type="ECO:0000256" key="1">
    <source>
        <dbReference type="ARBA" id="ARBA00004114"/>
    </source>
</evidence>
<reference evidence="20 21" key="1">
    <citation type="journal article" date="2018" name="G3 (Bethesda)">
        <title>A High-Quality Reference Genome for the Invasive Mosquitofish Gambusia affinis Using a Chicago Library.</title>
        <authorList>
            <person name="Hoffberg S.L."/>
            <person name="Troendle N.J."/>
            <person name="Glenn T.C."/>
            <person name="Mahmud O."/>
            <person name="Louha S."/>
            <person name="Chalopin D."/>
            <person name="Bennetzen J.L."/>
            <person name="Mauricio R."/>
        </authorList>
    </citation>
    <scope>NUCLEOTIDE SEQUENCE [LARGE SCALE GENOMIC DNA]</scope>
    <source>
        <strain evidence="20">NE01/NJP1002.9</strain>
        <tissue evidence="20">Muscle</tissue>
    </source>
</reference>
<gene>
    <name evidence="20" type="ORF">CCH79_00003569</name>
</gene>
<dbReference type="FunFam" id="3.30.1470.10:FF:000001">
    <property type="entry name" value="Centrosomal protein of 164 kDa"/>
    <property type="match status" value="1"/>
</dbReference>
<dbReference type="GO" id="GO:0005814">
    <property type="term" value="C:centriole"/>
    <property type="evidence" value="ECO:0007669"/>
    <property type="project" value="UniProtKB-SubCell"/>
</dbReference>
<dbReference type="InterPro" id="IPR051841">
    <property type="entry name" value="MT-Golgi_org_protein"/>
</dbReference>
<comment type="caution">
    <text evidence="20">The sequence shown here is derived from an EMBL/GenBank/DDBJ whole genome shotgun (WGS) entry which is preliminary data.</text>
</comment>
<evidence type="ECO:0000256" key="18">
    <source>
        <dbReference type="SAM" id="MobiDB-lite"/>
    </source>
</evidence>
<feature type="compositionally biased region" description="Basic and acidic residues" evidence="18">
    <location>
        <begin position="580"/>
        <end position="597"/>
    </location>
</feature>
<feature type="compositionally biased region" description="Basic and acidic residues" evidence="18">
    <location>
        <begin position="616"/>
        <end position="625"/>
    </location>
</feature>
<dbReference type="GO" id="GO:0005813">
    <property type="term" value="C:centrosome"/>
    <property type="evidence" value="ECO:0007669"/>
    <property type="project" value="TreeGrafter"/>
</dbReference>
<keyword evidence="4" id="KW-0597">Phosphoprotein</keyword>
<feature type="region of interest" description="Disordered" evidence="18">
    <location>
        <begin position="1322"/>
        <end position="1377"/>
    </location>
</feature>
<accession>A0A315VCH6</accession>
<feature type="compositionally biased region" description="Acidic residues" evidence="18">
    <location>
        <begin position="598"/>
        <end position="615"/>
    </location>
</feature>
<keyword evidence="8" id="KW-0970">Cilium biogenesis/degradation</keyword>
<name>A0A315VCH6_GAMAF</name>
<feature type="compositionally biased region" description="Basic and acidic residues" evidence="18">
    <location>
        <begin position="404"/>
        <end position="414"/>
    </location>
</feature>
<evidence type="ECO:0000256" key="11">
    <source>
        <dbReference type="ARBA" id="ARBA00023212"/>
    </source>
</evidence>
<dbReference type="SMART" id="SM00456">
    <property type="entry name" value="WW"/>
    <property type="match status" value="1"/>
</dbReference>
<evidence type="ECO:0000256" key="4">
    <source>
        <dbReference type="ARBA" id="ARBA00022553"/>
    </source>
</evidence>
<feature type="compositionally biased region" description="Basic and acidic residues" evidence="18">
    <location>
        <begin position="511"/>
        <end position="520"/>
    </location>
</feature>
<comment type="subcellular location">
    <subcellularLocation>
        <location evidence="1">Cytoplasm</location>
        <location evidence="1">Cytoskeleton</location>
        <location evidence="1">Microtubule organizing center</location>
        <location evidence="1">Centrosome</location>
        <location evidence="1">Centriole</location>
    </subcellularLocation>
    <subcellularLocation>
        <location evidence="2">Nucleus</location>
    </subcellularLocation>
</comment>
<feature type="region of interest" description="Disordered" evidence="18">
    <location>
        <begin position="1262"/>
        <end position="1303"/>
    </location>
</feature>
<evidence type="ECO:0000256" key="2">
    <source>
        <dbReference type="ARBA" id="ARBA00004123"/>
    </source>
</evidence>
<feature type="region of interest" description="Disordered" evidence="18">
    <location>
        <begin position="232"/>
        <end position="270"/>
    </location>
</feature>
<feature type="compositionally biased region" description="Acidic residues" evidence="18">
    <location>
        <begin position="417"/>
        <end position="426"/>
    </location>
</feature>
<feature type="compositionally biased region" description="Basic and acidic residues" evidence="18">
    <location>
        <begin position="940"/>
        <end position="963"/>
    </location>
</feature>
<evidence type="ECO:0000256" key="3">
    <source>
        <dbReference type="ARBA" id="ARBA00022490"/>
    </source>
</evidence>
<dbReference type="PANTHER" id="PTHR18902:SF27">
    <property type="entry name" value="CENTROSOMAL PROTEIN OF 164 KDA"/>
    <property type="match status" value="1"/>
</dbReference>
<evidence type="ECO:0000313" key="21">
    <source>
        <dbReference type="Proteomes" id="UP000250572"/>
    </source>
</evidence>
<dbReference type="STRING" id="33528.ENSGAFP00000020378"/>
<feature type="region of interest" description="Disordered" evidence="18">
    <location>
        <begin position="1113"/>
        <end position="1136"/>
    </location>
</feature>
<feature type="compositionally biased region" description="Basic and acidic residues" evidence="18">
    <location>
        <begin position="792"/>
        <end position="805"/>
    </location>
</feature>
<feature type="compositionally biased region" description="Basic residues" evidence="18">
    <location>
        <begin position="175"/>
        <end position="193"/>
    </location>
</feature>
<keyword evidence="12" id="KW-0539">Nucleus</keyword>
<dbReference type="PROSITE" id="PS01159">
    <property type="entry name" value="WW_DOMAIN_1"/>
    <property type="match status" value="1"/>
</dbReference>
<feature type="compositionally biased region" description="Basic and acidic residues" evidence="18">
    <location>
        <begin position="770"/>
        <end position="783"/>
    </location>
</feature>
<dbReference type="InterPro" id="IPR001202">
    <property type="entry name" value="WW_dom"/>
</dbReference>
<dbReference type="InterPro" id="IPR036020">
    <property type="entry name" value="WW_dom_sf"/>
</dbReference>
<evidence type="ECO:0000256" key="9">
    <source>
        <dbReference type="ARBA" id="ARBA00023054"/>
    </source>
</evidence>
<dbReference type="EMBL" id="NHOQ01001971">
    <property type="protein sequence ID" value="PWA20526.1"/>
    <property type="molecule type" value="Genomic_DNA"/>
</dbReference>
<keyword evidence="9 17" id="KW-0175">Coiled coil</keyword>
<feature type="coiled-coil region" evidence="17">
    <location>
        <begin position="1445"/>
        <end position="1472"/>
    </location>
</feature>
<keyword evidence="7" id="KW-0498">Mitosis</keyword>
<feature type="compositionally biased region" description="Basic and acidic residues" evidence="18">
    <location>
        <begin position="890"/>
        <end position="919"/>
    </location>
</feature>
<feature type="region of interest" description="Disordered" evidence="18">
    <location>
        <begin position="751"/>
        <end position="919"/>
    </location>
</feature>
<dbReference type="GO" id="GO:0097539">
    <property type="term" value="C:ciliary transition fiber"/>
    <property type="evidence" value="ECO:0007669"/>
    <property type="project" value="TreeGrafter"/>
</dbReference>
<evidence type="ECO:0000256" key="12">
    <source>
        <dbReference type="ARBA" id="ARBA00023242"/>
    </source>
</evidence>
<feature type="compositionally biased region" description="Basic and acidic residues" evidence="18">
    <location>
        <begin position="427"/>
        <end position="472"/>
    </location>
</feature>
<evidence type="ECO:0000259" key="19">
    <source>
        <dbReference type="PROSITE" id="PS50020"/>
    </source>
</evidence>
<evidence type="ECO:0000256" key="13">
    <source>
        <dbReference type="ARBA" id="ARBA00023306"/>
    </source>
</evidence>
<keyword evidence="10" id="KW-0234">DNA repair</keyword>
<evidence type="ECO:0000256" key="5">
    <source>
        <dbReference type="ARBA" id="ARBA00022618"/>
    </source>
</evidence>
<dbReference type="CDD" id="cd00201">
    <property type="entry name" value="WW"/>
    <property type="match status" value="1"/>
</dbReference>
<feature type="compositionally biased region" description="Basic and acidic residues" evidence="18">
    <location>
        <begin position="970"/>
        <end position="1050"/>
    </location>
</feature>
<dbReference type="PANTHER" id="PTHR18902">
    <property type="entry name" value="NUCLEAR MITOTIC APPARATUS PROTEIN 1-RELATED"/>
    <property type="match status" value="1"/>
</dbReference>
<dbReference type="GO" id="GO:0006281">
    <property type="term" value="P:DNA repair"/>
    <property type="evidence" value="ECO:0007669"/>
    <property type="project" value="UniProtKB-KW"/>
</dbReference>
<sequence length="1727" mass="195288">MCVLLTDCQENGKSKSHEFHGGGLESKNTQDVKEECSGDVGKLLKLAVWTQFADLYGAVTMTAAALIGDQLILEEDYDESYIPSEQEIHEYAREIGIDPDNEPELLWLAREGIVAPLPPEWKPCQDVTGDIYYFNFSTGQSTWDHPCDEHYRRLVVQERKRTPLTGAAGGGGAKKDKKKKKEKKEKKEKRKKEPLKTPAAPSSSLGPLPSPLRALAPLRGLDILGQGPLSGSVTSARGSLGSSGGLEPLKTSLPGPRSSGTASVLGSRKEERVSLSLHGLYDDDDGDDDDEKISDNEVGLIFRCFQKLVIFFLYTNQTRSYFQLSPRGSDRLLKNLHLDLDALGGGLQYEESEASGATPAEERTEPELQDLGLSGDHSPEPPSHQDSLNGRHIQLSAKAGSRSRASEEGAEHFLAEGSEEEVEEGEDVQKVDGDDVKEGIVKKAEEDKTGNENNDGTKREKQDNLSQEKEREEVEELQIGSTEREHEELEEGACVGKDEAKQVSESTGRSSGRDEKKSNEVLEGDVETQNGEGKNRQEKTESNKSEKNVEEENRGEEEAEEPEIEDEIVEECFSALDGNGSEKLRKSDGNRGEIERNIDDDDDDDESQNECEKEEEEKSHTRGQEGDEDDEEDEGESGGALGGCSISHRKLTETPEEELEMFVQSEGEGTSKEGVDIEDESEGRAPAGESESEEEVVEVFRARPSPAQPAGQGQKTPSSLPAEESEANKNVAEVFSSLDLKLSQKVQDIKDLSGTISLLEKDEREETGDVEGKESRGKTKTEASKSPALPEVKVEPTAHKVDRLVLHQSSHSLSSSSDLELRSPKHPKTQNLAVTLGLQRPETSRGRPGRTVDAPVENTEPSSKRQESSLEEEPNWNARTEREREEEEEEKMREERSVRLKREEMEREQERLRKEFEQELEKERERLLKEKEARMRLLQEELRREEKEEEEKLREESKNKLRELQQNLLSERRKEEARLKEEADKTLEELRQSAREEGERQQQKVREESEAMLKESHVALEEERAATRDRLEAQKKQDMERLKAESEEELEAMRKRLEREREEKLKTLKEEVNSSERRRELIVSPRPEQQLAEYHRELSDVLQEVRDEVQREHERKLEQLKDDHRREMNTVREKYLDEETAQRERLLHTLQEDRARLQASHDLQLDRLRLQLDGQIQKTQLAHSRKESELRDLADKLELREKELQSLEVLLQTKAADLNRKRKKLGEDEEDLDRQLEAFPRLVRERDQLSEELQRLREEVAQARELSHRAREERDEAQDQRDRMREERDKARVENRTAREDRERLERKVALLQERCDRLTRRVSELEQTQDGSTLPQSEQNKKKEENATAPCDDRIDSSLHVDELDSPVSTAADSQCSINELRQYVSSHGASIQKTKQFLEQESSRLMERQAALRAAQTSSSQDPGFRGPSEERMRSIQQEARDVAELQRTVQRGNSLLRRKEEQLQQLESSMADEAMFEDSSRLPDRKVTFDVTGSDISSSAAEPQDGTGDHPTVPAKVQELAESLQHISAQLDSVLTALGSLTQRDSSPLYASFSMPLPQRFGTEAWGPAPASAPVFPQGPGLAPSSLAPPLSERLWSGSAAPPLFSTPISSGLIAPGDLMNSRWSQIFPGAAADPLASSAVRTGPSYPSYTPVSQHSRSHQVMQKSVELDGQRLQGLIDSNKKWLNMRRKDPSIPLFTRYRAASSNGLVQLGLDDNNQIRVYHY</sequence>
<dbReference type="GO" id="GO:0060271">
    <property type="term" value="P:cilium assembly"/>
    <property type="evidence" value="ECO:0007669"/>
    <property type="project" value="TreeGrafter"/>
</dbReference>
<evidence type="ECO:0000313" key="20">
    <source>
        <dbReference type="EMBL" id="PWA20526.1"/>
    </source>
</evidence>
<keyword evidence="21" id="KW-1185">Reference proteome</keyword>
<comment type="subunit">
    <text evidence="15">Interacts (via N-terminus) with ATRIP. Interacts with ATM, ATR and MDC1. Interacts with XPA (via N-terminus) upon UV irradiation. Interacts with CEP83, CCDC92, TTBK2, DVL3, NPHP3 and weakly with NPHP4. Interacts with DZIP1.</text>
</comment>
<feature type="domain" description="WW" evidence="19">
    <location>
        <begin position="115"/>
        <end position="148"/>
    </location>
</feature>
<evidence type="ECO:0000256" key="15">
    <source>
        <dbReference type="ARBA" id="ARBA00061715"/>
    </source>
</evidence>
<proteinExistence type="predicted"/>
<keyword evidence="5" id="KW-0132">Cell division</keyword>
<feature type="compositionally biased region" description="Polar residues" evidence="18">
    <location>
        <begin position="1326"/>
        <end position="1339"/>
    </location>
</feature>
<feature type="compositionally biased region" description="Low complexity" evidence="18">
    <location>
        <begin position="806"/>
        <end position="818"/>
    </location>
</feature>